<dbReference type="Proteomes" id="UP000516437">
    <property type="component" value="Chromosome 6"/>
</dbReference>
<sequence length="508" mass="58037">METFINEEDYSHFYSLFQDMENVNVNNTTKKRRRKDSDSGNKDETKKNALKEILTSLVLLDEQEKQEETQWVMESQQDKDFLESNNKQTSQAMIDYYSQLQNDYSELELADTLRTKRSRRSAFATAAVAATADNGGSSSPPPLQPTASGAGGQQHHRRLWVKDRSKDWWDQHNHPDFPDEEFRRAFRMSKATFNMICEELESVVTKKNTMLRDAIPVRQRVAVCIWRLATGEPLRLVSKRFGLGISTCHKLVLEVCAAIRSVLMPKFLQWPDDNRLKMIKDEFELISGIPNVGGSIYTTHIPIIAPKVNVAAYFNRRHTERNQKTSYSITVQGVVDPKGVFTDVCIGWPGSMPDDQVLEKSALTQRAQMGLLKDVWVVGNSGHPLTDWVLAPYTHQNLTWCQHAFNEKIGEVQRVAKEAFARLKGRWSCLQKRTEVKLQELPVVLGACCVLHNICEIRNEEADPELKFELFDDEMIAENGLRSVSSVQARDQIAHDLLHHGQAGTRYR</sequence>
<feature type="compositionally biased region" description="Basic and acidic residues" evidence="8">
    <location>
        <begin position="35"/>
        <end position="48"/>
    </location>
</feature>
<evidence type="ECO:0000256" key="4">
    <source>
        <dbReference type="ARBA" id="ARBA00022722"/>
    </source>
</evidence>
<reference evidence="10 11" key="1">
    <citation type="journal article" date="2019" name="Plant Biotechnol. J.">
        <title>The red bayberry genome and genetic basis of sex determination.</title>
        <authorList>
            <person name="Jia H.M."/>
            <person name="Jia H.J."/>
            <person name="Cai Q.L."/>
            <person name="Wang Y."/>
            <person name="Zhao H.B."/>
            <person name="Yang W.F."/>
            <person name="Wang G.Y."/>
            <person name="Li Y.H."/>
            <person name="Zhan D.L."/>
            <person name="Shen Y.T."/>
            <person name="Niu Q.F."/>
            <person name="Chang L."/>
            <person name="Qiu J."/>
            <person name="Zhao L."/>
            <person name="Xie H.B."/>
            <person name="Fu W.Y."/>
            <person name="Jin J."/>
            <person name="Li X.W."/>
            <person name="Jiao Y."/>
            <person name="Zhou C.C."/>
            <person name="Tu T."/>
            <person name="Chai C.Y."/>
            <person name="Gao J.L."/>
            <person name="Fan L.J."/>
            <person name="van de Weg E."/>
            <person name="Wang J.Y."/>
            <person name="Gao Z.S."/>
        </authorList>
    </citation>
    <scope>NUCLEOTIDE SEQUENCE [LARGE SCALE GENOMIC DNA]</scope>
    <source>
        <tissue evidence="10">Leaves</tissue>
    </source>
</reference>
<name>A0A6A1V9L4_9ROSI</name>
<gene>
    <name evidence="10" type="ORF">CJ030_MR6G016536</name>
</gene>
<comment type="cofactor">
    <cofactor evidence="1">
        <name>a divalent metal cation</name>
        <dbReference type="ChEBI" id="CHEBI:60240"/>
    </cofactor>
</comment>
<keyword evidence="4" id="KW-0540">Nuclease</keyword>
<dbReference type="InterPro" id="IPR027806">
    <property type="entry name" value="HARBI1_dom"/>
</dbReference>
<evidence type="ECO:0000313" key="10">
    <source>
        <dbReference type="EMBL" id="KAB1209361.1"/>
    </source>
</evidence>
<evidence type="ECO:0000256" key="2">
    <source>
        <dbReference type="ARBA" id="ARBA00004123"/>
    </source>
</evidence>
<dbReference type="PANTHER" id="PTHR22930">
    <property type="match status" value="1"/>
</dbReference>
<evidence type="ECO:0000256" key="7">
    <source>
        <dbReference type="ARBA" id="ARBA00023242"/>
    </source>
</evidence>
<proteinExistence type="inferred from homology"/>
<protein>
    <submittedName>
        <fullName evidence="10">Putative nuclease HARBI1</fullName>
    </submittedName>
</protein>
<evidence type="ECO:0000313" key="11">
    <source>
        <dbReference type="Proteomes" id="UP000516437"/>
    </source>
</evidence>
<dbReference type="GO" id="GO:0016787">
    <property type="term" value="F:hydrolase activity"/>
    <property type="evidence" value="ECO:0007669"/>
    <property type="project" value="UniProtKB-KW"/>
</dbReference>
<feature type="region of interest" description="Disordered" evidence="8">
    <location>
        <begin position="130"/>
        <end position="156"/>
    </location>
</feature>
<dbReference type="GO" id="GO:0046872">
    <property type="term" value="F:metal ion binding"/>
    <property type="evidence" value="ECO:0007669"/>
    <property type="project" value="UniProtKB-KW"/>
</dbReference>
<feature type="region of interest" description="Disordered" evidence="8">
    <location>
        <begin position="25"/>
        <end position="48"/>
    </location>
</feature>
<dbReference type="EMBL" id="RXIC02000024">
    <property type="protein sequence ID" value="KAB1209361.1"/>
    <property type="molecule type" value="Genomic_DNA"/>
</dbReference>
<dbReference type="OrthoDB" id="2668416at2759"/>
<evidence type="ECO:0000256" key="5">
    <source>
        <dbReference type="ARBA" id="ARBA00022723"/>
    </source>
</evidence>
<keyword evidence="6" id="KW-0378">Hydrolase</keyword>
<dbReference type="Pfam" id="PF13359">
    <property type="entry name" value="DDE_Tnp_4"/>
    <property type="match status" value="1"/>
</dbReference>
<dbReference type="GO" id="GO:0004518">
    <property type="term" value="F:nuclease activity"/>
    <property type="evidence" value="ECO:0007669"/>
    <property type="project" value="UniProtKB-KW"/>
</dbReference>
<comment type="similarity">
    <text evidence="3">Belongs to the HARBI1 family.</text>
</comment>
<dbReference type="GO" id="GO:0005634">
    <property type="term" value="C:nucleus"/>
    <property type="evidence" value="ECO:0007669"/>
    <property type="project" value="UniProtKB-SubCell"/>
</dbReference>
<keyword evidence="5" id="KW-0479">Metal-binding</keyword>
<accession>A0A6A1V9L4</accession>
<evidence type="ECO:0000256" key="1">
    <source>
        <dbReference type="ARBA" id="ARBA00001968"/>
    </source>
</evidence>
<comment type="subcellular location">
    <subcellularLocation>
        <location evidence="2">Nucleus</location>
    </subcellularLocation>
</comment>
<evidence type="ECO:0000259" key="9">
    <source>
        <dbReference type="Pfam" id="PF13359"/>
    </source>
</evidence>
<dbReference type="PANTHER" id="PTHR22930:SF199">
    <property type="entry name" value="PROTEIN ALP1-LIKE"/>
    <property type="match status" value="1"/>
</dbReference>
<evidence type="ECO:0000256" key="8">
    <source>
        <dbReference type="SAM" id="MobiDB-lite"/>
    </source>
</evidence>
<organism evidence="10 11">
    <name type="scientific">Morella rubra</name>
    <name type="common">Chinese bayberry</name>
    <dbReference type="NCBI Taxonomy" id="262757"/>
    <lineage>
        <taxon>Eukaryota</taxon>
        <taxon>Viridiplantae</taxon>
        <taxon>Streptophyta</taxon>
        <taxon>Embryophyta</taxon>
        <taxon>Tracheophyta</taxon>
        <taxon>Spermatophyta</taxon>
        <taxon>Magnoliopsida</taxon>
        <taxon>eudicotyledons</taxon>
        <taxon>Gunneridae</taxon>
        <taxon>Pentapetalae</taxon>
        <taxon>rosids</taxon>
        <taxon>fabids</taxon>
        <taxon>Fagales</taxon>
        <taxon>Myricaceae</taxon>
        <taxon>Morella</taxon>
    </lineage>
</organism>
<dbReference type="AlphaFoldDB" id="A0A6A1V9L4"/>
<keyword evidence="11" id="KW-1185">Reference proteome</keyword>
<comment type="caution">
    <text evidence="10">The sequence shown here is derived from an EMBL/GenBank/DDBJ whole genome shotgun (WGS) entry which is preliminary data.</text>
</comment>
<evidence type="ECO:0000256" key="6">
    <source>
        <dbReference type="ARBA" id="ARBA00022801"/>
    </source>
</evidence>
<keyword evidence="7" id="KW-0539">Nucleus</keyword>
<evidence type="ECO:0000256" key="3">
    <source>
        <dbReference type="ARBA" id="ARBA00006958"/>
    </source>
</evidence>
<dbReference type="InterPro" id="IPR045249">
    <property type="entry name" value="HARBI1-like"/>
</dbReference>
<feature type="domain" description="DDE Tnp4" evidence="9">
    <location>
        <begin position="296"/>
        <end position="453"/>
    </location>
</feature>